<dbReference type="InterPro" id="IPR013655">
    <property type="entry name" value="PAS_fold_3"/>
</dbReference>
<dbReference type="PANTHER" id="PTHR23043:SF7">
    <property type="entry name" value="HYPOXIA-INDUCIBLE FACTOR 1-ALPHA"/>
    <property type="match status" value="1"/>
</dbReference>
<dbReference type="AlphaFoldDB" id="A0AA88S1T2"/>
<organism evidence="17 18">
    <name type="scientific">Channa striata</name>
    <name type="common">Snakehead murrel</name>
    <name type="synonym">Ophicephalus striatus</name>
    <dbReference type="NCBI Taxonomy" id="64152"/>
    <lineage>
        <taxon>Eukaryota</taxon>
        <taxon>Metazoa</taxon>
        <taxon>Chordata</taxon>
        <taxon>Craniata</taxon>
        <taxon>Vertebrata</taxon>
        <taxon>Euteleostomi</taxon>
        <taxon>Actinopterygii</taxon>
        <taxon>Neopterygii</taxon>
        <taxon>Teleostei</taxon>
        <taxon>Neoteleostei</taxon>
        <taxon>Acanthomorphata</taxon>
        <taxon>Anabantaria</taxon>
        <taxon>Anabantiformes</taxon>
        <taxon>Channoidei</taxon>
        <taxon>Channidae</taxon>
        <taxon>Channa</taxon>
    </lineage>
</organism>
<protein>
    <recommendedName>
        <fullName evidence="3">Hypoxia-inducible factor 1-alpha</fullName>
    </recommendedName>
</protein>
<dbReference type="SMART" id="SM00091">
    <property type="entry name" value="PAS"/>
    <property type="match status" value="2"/>
</dbReference>
<dbReference type="Gene3D" id="4.10.280.10">
    <property type="entry name" value="Helix-loop-helix DNA-binding domain"/>
    <property type="match status" value="1"/>
</dbReference>
<evidence type="ECO:0000256" key="2">
    <source>
        <dbReference type="ARBA" id="ARBA00004496"/>
    </source>
</evidence>
<dbReference type="InterPro" id="IPR000014">
    <property type="entry name" value="PAS"/>
</dbReference>
<keyword evidence="7" id="KW-0805">Transcription regulation</keyword>
<evidence type="ECO:0000256" key="6">
    <source>
        <dbReference type="ARBA" id="ARBA00022843"/>
    </source>
</evidence>
<dbReference type="NCBIfam" id="TIGR00229">
    <property type="entry name" value="sensory_box"/>
    <property type="match status" value="2"/>
</dbReference>
<keyword evidence="11" id="KW-0539">Nucleus</keyword>
<evidence type="ECO:0000256" key="4">
    <source>
        <dbReference type="ARBA" id="ARBA00022490"/>
    </source>
</evidence>
<dbReference type="GO" id="GO:0005737">
    <property type="term" value="C:cytoplasm"/>
    <property type="evidence" value="ECO:0007669"/>
    <property type="project" value="UniProtKB-SubCell"/>
</dbReference>
<dbReference type="InterPro" id="IPR036638">
    <property type="entry name" value="HLH_DNA-bd_sf"/>
</dbReference>
<name>A0AA88S1T2_CHASR</name>
<evidence type="ECO:0000256" key="10">
    <source>
        <dbReference type="ARBA" id="ARBA00023163"/>
    </source>
</evidence>
<feature type="domain" description="PAS" evidence="15">
    <location>
        <begin position="251"/>
        <end position="298"/>
    </location>
</feature>
<feature type="modified residue" description="4-hydroxyproline" evidence="13">
    <location>
        <position position="556"/>
    </location>
</feature>
<feature type="modified residue" description="(3S)-3-hydroxyasparagine" evidence="13">
    <location>
        <position position="724"/>
    </location>
</feature>
<dbReference type="Pfam" id="PF00989">
    <property type="entry name" value="PAS"/>
    <property type="match status" value="1"/>
</dbReference>
<feature type="region of interest" description="Disordered" evidence="14">
    <location>
        <begin position="573"/>
        <end position="632"/>
    </location>
</feature>
<dbReference type="Gene3D" id="3.30.450.20">
    <property type="entry name" value="PAS domain"/>
    <property type="match status" value="2"/>
</dbReference>
<dbReference type="PROSITE" id="PS50112">
    <property type="entry name" value="PAS"/>
    <property type="match status" value="2"/>
</dbReference>
<evidence type="ECO:0000256" key="7">
    <source>
        <dbReference type="ARBA" id="ARBA00023015"/>
    </source>
</evidence>
<evidence type="ECO:0000256" key="11">
    <source>
        <dbReference type="ARBA" id="ARBA00023242"/>
    </source>
</evidence>
<dbReference type="InterPro" id="IPR011598">
    <property type="entry name" value="bHLH_dom"/>
</dbReference>
<dbReference type="SMART" id="SM00086">
    <property type="entry name" value="PAC"/>
    <property type="match status" value="1"/>
</dbReference>
<dbReference type="GO" id="GO:0071456">
    <property type="term" value="P:cellular response to hypoxia"/>
    <property type="evidence" value="ECO:0007669"/>
    <property type="project" value="TreeGrafter"/>
</dbReference>
<keyword evidence="10" id="KW-0804">Transcription</keyword>
<dbReference type="InterPro" id="IPR021537">
    <property type="entry name" value="HIF_alpha-like"/>
</dbReference>
<comment type="subcellular location">
    <subcellularLocation>
        <location evidence="2">Cytoplasm</location>
    </subcellularLocation>
    <subcellularLocation>
        <location evidence="1">Nucleus</location>
    </subcellularLocation>
</comment>
<dbReference type="Pfam" id="PF23171">
    <property type="entry name" value="bHLH_HIF1A"/>
    <property type="match status" value="1"/>
</dbReference>
<keyword evidence="12" id="KW-0379">Hydroxylation</keyword>
<dbReference type="FunFam" id="4.10.280.10:FF:000076">
    <property type="entry name" value="hypoxia-inducible factor 3-alpha isoform X1"/>
    <property type="match status" value="1"/>
</dbReference>
<evidence type="ECO:0000256" key="1">
    <source>
        <dbReference type="ARBA" id="ARBA00004123"/>
    </source>
</evidence>
<keyword evidence="9" id="KW-0010">Activator</keyword>
<dbReference type="InterPro" id="IPR013767">
    <property type="entry name" value="PAS_fold"/>
</dbReference>
<evidence type="ECO:0000256" key="13">
    <source>
        <dbReference type="PIRSR" id="PIRSR621537-50"/>
    </source>
</evidence>
<dbReference type="FunFam" id="3.30.450.20:FF:000005">
    <property type="entry name" value="Hypoxia-inducible factor 1 subunit alpha"/>
    <property type="match status" value="1"/>
</dbReference>
<dbReference type="PROSITE" id="PS50888">
    <property type="entry name" value="BHLH"/>
    <property type="match status" value="1"/>
</dbReference>
<dbReference type="GO" id="GO:0005634">
    <property type="term" value="C:nucleus"/>
    <property type="evidence" value="ECO:0007669"/>
    <property type="project" value="UniProtKB-SubCell"/>
</dbReference>
<keyword evidence="6" id="KW-0832">Ubl conjugation</keyword>
<keyword evidence="8" id="KW-0238">DNA-binding</keyword>
<evidence type="ECO:0000256" key="3">
    <source>
        <dbReference type="ARBA" id="ARBA00014446"/>
    </source>
</evidence>
<evidence type="ECO:0000259" key="16">
    <source>
        <dbReference type="PROSITE" id="PS50888"/>
    </source>
</evidence>
<feature type="region of interest" description="Disordered" evidence="14">
    <location>
        <begin position="468"/>
        <end position="510"/>
    </location>
</feature>
<dbReference type="FunFam" id="3.30.450.20:FF:000015">
    <property type="entry name" value="Hypoxia-inducible factor 1-alpha isoform 1"/>
    <property type="match status" value="1"/>
</dbReference>
<dbReference type="GO" id="GO:0000981">
    <property type="term" value="F:DNA-binding transcription factor activity, RNA polymerase II-specific"/>
    <property type="evidence" value="ECO:0007669"/>
    <property type="project" value="TreeGrafter"/>
</dbReference>
<proteinExistence type="predicted"/>
<feature type="region of interest" description="Disordered" evidence="14">
    <location>
        <begin position="1"/>
        <end position="26"/>
    </location>
</feature>
<accession>A0AA88S1T2</accession>
<evidence type="ECO:0000256" key="12">
    <source>
        <dbReference type="ARBA" id="ARBA00023278"/>
    </source>
</evidence>
<reference evidence="17" key="1">
    <citation type="submission" date="2023-07" db="EMBL/GenBank/DDBJ databases">
        <title>Chromosome-level Genome Assembly of Striped Snakehead (Channa striata).</title>
        <authorList>
            <person name="Liu H."/>
        </authorList>
    </citation>
    <scope>NUCLEOTIDE SEQUENCE</scope>
    <source>
        <strain evidence="17">Gz</strain>
        <tissue evidence="17">Muscle</tissue>
    </source>
</reference>
<feature type="modified residue" description="4-hydroxyproline" evidence="13">
    <location>
        <position position="427"/>
    </location>
</feature>
<dbReference type="InterPro" id="IPR035965">
    <property type="entry name" value="PAS-like_dom_sf"/>
</dbReference>
<keyword evidence="18" id="KW-1185">Reference proteome</keyword>
<feature type="region of interest" description="Disordered" evidence="14">
    <location>
        <begin position="361"/>
        <end position="393"/>
    </location>
</feature>
<dbReference type="PANTHER" id="PTHR23043">
    <property type="entry name" value="HYPOXIA-INDUCIBLE FACTOR 1 ALPHA"/>
    <property type="match status" value="1"/>
</dbReference>
<dbReference type="InterPro" id="IPR001610">
    <property type="entry name" value="PAC"/>
</dbReference>
<evidence type="ECO:0000256" key="9">
    <source>
        <dbReference type="ARBA" id="ARBA00023159"/>
    </source>
</evidence>
<feature type="compositionally biased region" description="Basic and acidic residues" evidence="14">
    <location>
        <begin position="7"/>
        <end position="26"/>
    </location>
</feature>
<feature type="domain" description="BHLH" evidence="16">
    <location>
        <begin position="16"/>
        <end position="69"/>
    </location>
</feature>
<keyword evidence="4" id="KW-0963">Cytoplasm</keyword>
<comment type="caution">
    <text evidence="17">The sequence shown here is derived from an EMBL/GenBank/DDBJ whole genome shotgun (WGS) entry which is preliminary data.</text>
</comment>
<evidence type="ECO:0000313" key="18">
    <source>
        <dbReference type="Proteomes" id="UP001187415"/>
    </source>
</evidence>
<dbReference type="EMBL" id="JAUPFM010000016">
    <property type="protein sequence ID" value="KAK2826043.1"/>
    <property type="molecule type" value="Genomic_DNA"/>
</dbReference>
<evidence type="ECO:0000259" key="15">
    <source>
        <dbReference type="PROSITE" id="PS50112"/>
    </source>
</evidence>
<evidence type="ECO:0000313" key="17">
    <source>
        <dbReference type="EMBL" id="KAK2826043.1"/>
    </source>
</evidence>
<keyword evidence="5" id="KW-0677">Repeat</keyword>
<dbReference type="SUPFAM" id="SSF47459">
    <property type="entry name" value="HLH, helix-loop-helix DNA-binding domain"/>
    <property type="match status" value="1"/>
</dbReference>
<dbReference type="Pfam" id="PF08778">
    <property type="entry name" value="HIF-1a_CTAD"/>
    <property type="match status" value="1"/>
</dbReference>
<feature type="compositionally biased region" description="Polar residues" evidence="14">
    <location>
        <begin position="582"/>
        <end position="610"/>
    </location>
</feature>
<evidence type="ECO:0000256" key="8">
    <source>
        <dbReference type="ARBA" id="ARBA00023125"/>
    </source>
</evidence>
<feature type="compositionally biased region" description="Basic and acidic residues" evidence="14">
    <location>
        <begin position="361"/>
        <end position="375"/>
    </location>
</feature>
<dbReference type="GO" id="GO:0000977">
    <property type="term" value="F:RNA polymerase II transcription regulatory region sequence-specific DNA binding"/>
    <property type="evidence" value="ECO:0007669"/>
    <property type="project" value="TreeGrafter"/>
</dbReference>
<dbReference type="InterPro" id="IPR014887">
    <property type="entry name" value="HIF-1_CTAD"/>
</dbReference>
<gene>
    <name evidence="17" type="ORF">Q5P01_020257</name>
</gene>
<dbReference type="SMART" id="SM00353">
    <property type="entry name" value="HLH"/>
    <property type="match status" value="1"/>
</dbReference>
<feature type="domain" description="PAS" evidence="15">
    <location>
        <begin position="94"/>
        <end position="149"/>
    </location>
</feature>
<dbReference type="Proteomes" id="UP001187415">
    <property type="component" value="Unassembled WGS sequence"/>
</dbReference>
<dbReference type="GO" id="GO:0046983">
    <property type="term" value="F:protein dimerization activity"/>
    <property type="evidence" value="ECO:0007669"/>
    <property type="project" value="InterPro"/>
</dbReference>
<evidence type="ECO:0000256" key="14">
    <source>
        <dbReference type="SAM" id="MobiDB-lite"/>
    </source>
</evidence>
<dbReference type="CDD" id="cd00130">
    <property type="entry name" value="PAS"/>
    <property type="match status" value="2"/>
</dbReference>
<feature type="compositionally biased region" description="Low complexity" evidence="14">
    <location>
        <begin position="494"/>
        <end position="507"/>
    </location>
</feature>
<dbReference type="Pfam" id="PF11413">
    <property type="entry name" value="HIF-1"/>
    <property type="match status" value="1"/>
</dbReference>
<dbReference type="Pfam" id="PF08447">
    <property type="entry name" value="PAS_3"/>
    <property type="match status" value="1"/>
</dbReference>
<sequence>MDTGIVPEKKRVSSERRKEKSRDAARCRRGKESEVFYELAQQLPLPHSVSSSLDKASIMRLTISYLRMRKLLSTDETEAEEETELDIQLNGSYLKALDGFLMVLSEDGDMIYLSENVNKCLGLAQFDLTGHSVFDFTHPCDQEELREMLVHRTGTKKAKEQNTERSFFLRMKCTLTSRGRTVNVKSATWKVLHCSGHVRVYDTHTEQTTNGQKEPPVPYLVLICDPIPHPSNIEVPLDTKTFLSRHTMEMKFTYCDERITELMGYDPEDLLNRSVYEYYHALDSDHLTKTHHNLFAKGQVSTGQYRMLAKKGGFVWVETQATVIYSNKNSQPQCVVCVNFVLSGIQEEKIVLSLEQTVDMKPVKEEEKEEEKVESSKPNMSPAPLKEKEENSPEQDVIKLFTHTIEAKPSLYDQLKEEPEALTLLAPAAGDTIISLDFSCPDSEIQLLNDVPLYNDVMLPSTSDKLTLPLSPLPPSEPLHVTTAPEETKAQGYASAPSTSPANNSPSEDFCFPMDSDMSSDFKLDLVEKLFAIDTEPKTPFTTQAMEDLDLEMLAPYIPMDDDFQLRSLTPEEPLSCGSVKSVESSPVHVTQDVNSYPSSPFSAPGSRTASPAPPEPVSGPHPSTIIAKRTPQLDKEVSLRTLAAQNAQRKRKLDDIKEITGLGTVLQNQQEQGKKLKASQSGTTRTILLLPSELASRLLGTTSEGTSSLFTLPQLTRYDCEVNAPLQGRQYLLQGEELLRALDHVN</sequence>
<evidence type="ECO:0000256" key="5">
    <source>
        <dbReference type="ARBA" id="ARBA00022737"/>
    </source>
</evidence>
<dbReference type="SUPFAM" id="SSF55785">
    <property type="entry name" value="PYP-like sensor domain (PAS domain)"/>
    <property type="match status" value="2"/>
</dbReference>